<organism evidence="2 3">
    <name type="scientific">Desulfosarcina ovata subsp. ovata</name>
    <dbReference type="NCBI Taxonomy" id="2752305"/>
    <lineage>
        <taxon>Bacteria</taxon>
        <taxon>Pseudomonadati</taxon>
        <taxon>Thermodesulfobacteriota</taxon>
        <taxon>Desulfobacteria</taxon>
        <taxon>Desulfobacterales</taxon>
        <taxon>Desulfosarcinaceae</taxon>
        <taxon>Desulfosarcina</taxon>
    </lineage>
</organism>
<evidence type="ECO:0000313" key="2">
    <source>
        <dbReference type="EMBL" id="BBO91140.1"/>
    </source>
</evidence>
<dbReference type="AlphaFoldDB" id="A0A5K8AH02"/>
<reference evidence="2 3" key="1">
    <citation type="submission" date="2019-11" db="EMBL/GenBank/DDBJ databases">
        <title>Comparative genomics of hydrocarbon-degrading Desulfosarcina strains.</title>
        <authorList>
            <person name="Watanabe M."/>
            <person name="Kojima H."/>
            <person name="Fukui M."/>
        </authorList>
    </citation>
    <scope>NUCLEOTIDE SEQUENCE [LARGE SCALE GENOMIC DNA]</scope>
    <source>
        <strain evidence="3">oXyS1</strain>
    </source>
</reference>
<evidence type="ECO:0000313" key="3">
    <source>
        <dbReference type="Proteomes" id="UP000422108"/>
    </source>
</evidence>
<accession>A0A5K8AH02</accession>
<proteinExistence type="predicted"/>
<dbReference type="EMBL" id="AP021879">
    <property type="protein sequence ID" value="BBO91140.1"/>
    <property type="molecule type" value="Genomic_DNA"/>
</dbReference>
<feature type="region of interest" description="Disordered" evidence="1">
    <location>
        <begin position="1"/>
        <end position="42"/>
    </location>
</feature>
<gene>
    <name evidence="2" type="ORF">DSCOOX_43200</name>
</gene>
<keyword evidence="3" id="KW-1185">Reference proteome</keyword>
<dbReference type="Proteomes" id="UP000422108">
    <property type="component" value="Chromosome"/>
</dbReference>
<name>A0A5K8AH02_9BACT</name>
<feature type="compositionally biased region" description="Polar residues" evidence="1">
    <location>
        <begin position="1"/>
        <end position="12"/>
    </location>
</feature>
<protein>
    <submittedName>
        <fullName evidence="2">Uncharacterized protein</fullName>
    </submittedName>
</protein>
<evidence type="ECO:0000256" key="1">
    <source>
        <dbReference type="SAM" id="MobiDB-lite"/>
    </source>
</evidence>
<sequence>MGRVTGSFTYTPSDPLMAPPASTGGARPLQAPSPRFSANDSRYLTDNYPDRPLHRPVMFNLVPGA</sequence>